<evidence type="ECO:0000256" key="3">
    <source>
        <dbReference type="ARBA" id="ARBA00023315"/>
    </source>
</evidence>
<dbReference type="OrthoDB" id="1273947at2759"/>
<dbReference type="GO" id="GO:0016746">
    <property type="term" value="F:acyltransferase activity"/>
    <property type="evidence" value="ECO:0007669"/>
    <property type="project" value="UniProtKB-KW"/>
</dbReference>
<dbReference type="AlphaFoldDB" id="A0A9J5W3E5"/>
<evidence type="ECO:0000256" key="2">
    <source>
        <dbReference type="ARBA" id="ARBA00022679"/>
    </source>
</evidence>
<dbReference type="Pfam" id="PF02458">
    <property type="entry name" value="Transferase"/>
    <property type="match status" value="2"/>
</dbReference>
<keyword evidence="3" id="KW-0012">Acyltransferase</keyword>
<dbReference type="InterPro" id="IPR023213">
    <property type="entry name" value="CAT-like_dom_sf"/>
</dbReference>
<organism evidence="4 5">
    <name type="scientific">Solanum commersonii</name>
    <name type="common">Commerson's wild potato</name>
    <name type="synonym">Commerson's nightshade</name>
    <dbReference type="NCBI Taxonomy" id="4109"/>
    <lineage>
        <taxon>Eukaryota</taxon>
        <taxon>Viridiplantae</taxon>
        <taxon>Streptophyta</taxon>
        <taxon>Embryophyta</taxon>
        <taxon>Tracheophyta</taxon>
        <taxon>Spermatophyta</taxon>
        <taxon>Magnoliopsida</taxon>
        <taxon>eudicotyledons</taxon>
        <taxon>Gunneridae</taxon>
        <taxon>Pentapetalae</taxon>
        <taxon>asterids</taxon>
        <taxon>lamiids</taxon>
        <taxon>Solanales</taxon>
        <taxon>Solanaceae</taxon>
        <taxon>Solanoideae</taxon>
        <taxon>Solaneae</taxon>
        <taxon>Solanum</taxon>
    </lineage>
</organism>
<protein>
    <recommendedName>
        <fullName evidence="6">Anthocyanin acyltransferase</fullName>
    </recommendedName>
</protein>
<keyword evidence="5" id="KW-1185">Reference proteome</keyword>
<gene>
    <name evidence="4" type="ORF">H5410_059428</name>
</gene>
<evidence type="ECO:0008006" key="6">
    <source>
        <dbReference type="Google" id="ProtNLM"/>
    </source>
</evidence>
<dbReference type="PANTHER" id="PTHR31623">
    <property type="entry name" value="F21J9.9"/>
    <property type="match status" value="1"/>
</dbReference>
<dbReference type="EMBL" id="JACXVP010000012">
    <property type="protein sequence ID" value="KAG5569662.1"/>
    <property type="molecule type" value="Genomic_DNA"/>
</dbReference>
<name>A0A9J5W3E5_SOLCO</name>
<keyword evidence="2" id="KW-0808">Transferase</keyword>
<comment type="similarity">
    <text evidence="1">Belongs to the plant acyltransferase family.</text>
</comment>
<evidence type="ECO:0000313" key="4">
    <source>
        <dbReference type="EMBL" id="KAG5569662.1"/>
    </source>
</evidence>
<reference evidence="4 5" key="1">
    <citation type="submission" date="2020-09" db="EMBL/GenBank/DDBJ databases">
        <title>De no assembly of potato wild relative species, Solanum commersonii.</title>
        <authorList>
            <person name="Cho K."/>
        </authorList>
    </citation>
    <scope>NUCLEOTIDE SEQUENCE [LARGE SCALE GENOMIC DNA]</scope>
    <source>
        <strain evidence="4">LZ3.2</strain>
        <tissue evidence="4">Leaf</tissue>
    </source>
</reference>
<evidence type="ECO:0000256" key="1">
    <source>
        <dbReference type="ARBA" id="ARBA00009861"/>
    </source>
</evidence>
<sequence>MEIGFANENDGIKIEILCTKLIKPSSPTLSHNQCYKLSFFDQIAEREHIPIVLFYHCNNFHSPTIDERLENSLSKVLTHVYPAAGRYDKDECSILCLDQGVPYTKAKVNCKLDNFLEKAHKDLSLAALFWPHENKNVDQNNFMVSPIVTIQVTKFECGGLALSFSVSHTAIDGFTCFNFLFGWGKVCRLGTPIDKINFLSFNLGGALNFQPSRVEIITAILWRALIRISAARNGYFRSSLMDFPLNLRSKSSLPQVNNSMGNFRIDVPIKFIPGETKMELHNFIILIRNTVNKVVDLCAKASPDEIVSTLVNIYNESVRSPEWGGNDEVDKVTCSSLRKFPLQDIDFGLGKPSLVYFGLKDMEIIWLYDTDCHTEVGVQLDLKESCMQLFECDNDIKALMFIRDVKV</sequence>
<dbReference type="Gene3D" id="3.30.559.10">
    <property type="entry name" value="Chloramphenicol acetyltransferase-like domain"/>
    <property type="match status" value="2"/>
</dbReference>
<proteinExistence type="inferred from homology"/>
<dbReference type="Proteomes" id="UP000824120">
    <property type="component" value="Chromosome 12"/>
</dbReference>
<dbReference type="PANTHER" id="PTHR31623:SF68">
    <property type="entry name" value="ANTHOCYANIN ACYLTRANSFERASE"/>
    <property type="match status" value="1"/>
</dbReference>
<accession>A0A9J5W3E5</accession>
<evidence type="ECO:0000313" key="5">
    <source>
        <dbReference type="Proteomes" id="UP000824120"/>
    </source>
</evidence>
<comment type="caution">
    <text evidence="4">The sequence shown here is derived from an EMBL/GenBank/DDBJ whole genome shotgun (WGS) entry which is preliminary data.</text>
</comment>